<reference evidence="7 8" key="1">
    <citation type="submission" date="2024-09" db="EMBL/GenBank/DDBJ databases">
        <authorList>
            <person name="Sun Q."/>
            <person name="Mori K."/>
        </authorList>
    </citation>
    <scope>NUCLEOTIDE SEQUENCE [LARGE SCALE GENOMIC DNA]</scope>
    <source>
        <strain evidence="7 8">CECT 8622</strain>
    </source>
</reference>
<evidence type="ECO:0000259" key="6">
    <source>
        <dbReference type="Pfam" id="PF07244"/>
    </source>
</evidence>
<keyword evidence="3" id="KW-0812">Transmembrane</keyword>
<evidence type="ECO:0000256" key="3">
    <source>
        <dbReference type="ARBA" id="ARBA00022692"/>
    </source>
</evidence>
<comment type="caution">
    <text evidence="7">The sequence shown here is derived from an EMBL/GenBank/DDBJ whole genome shotgun (WGS) entry which is preliminary data.</text>
</comment>
<accession>A0ABV5FC81</accession>
<gene>
    <name evidence="7" type="ORF">ACFFU9_09910</name>
</gene>
<evidence type="ECO:0000313" key="8">
    <source>
        <dbReference type="Proteomes" id="UP001589585"/>
    </source>
</evidence>
<evidence type="ECO:0000256" key="1">
    <source>
        <dbReference type="ARBA" id="ARBA00004370"/>
    </source>
</evidence>
<dbReference type="RefSeq" id="WP_379861277.1">
    <property type="nucleotide sequence ID" value="NZ_JBHMFC010000042.1"/>
</dbReference>
<dbReference type="Gene3D" id="2.40.160.50">
    <property type="entry name" value="membrane protein fhac: a member of the omp85/tpsb transporter family"/>
    <property type="match status" value="1"/>
</dbReference>
<dbReference type="Pfam" id="PF01103">
    <property type="entry name" value="Omp85"/>
    <property type="match status" value="1"/>
</dbReference>
<dbReference type="InterPro" id="IPR000184">
    <property type="entry name" value="Bac_surfAg_D15"/>
</dbReference>
<organism evidence="7 8">
    <name type="scientific">Mariniflexile ostreae</name>
    <dbReference type="NCBI Taxonomy" id="1520892"/>
    <lineage>
        <taxon>Bacteria</taxon>
        <taxon>Pseudomonadati</taxon>
        <taxon>Bacteroidota</taxon>
        <taxon>Flavobacteriia</taxon>
        <taxon>Flavobacteriales</taxon>
        <taxon>Flavobacteriaceae</taxon>
        <taxon>Mariniflexile</taxon>
    </lineage>
</organism>
<evidence type="ECO:0000313" key="7">
    <source>
        <dbReference type="EMBL" id="MFB9057055.1"/>
    </source>
</evidence>
<name>A0ABV5FC81_9FLAO</name>
<dbReference type="Proteomes" id="UP001589585">
    <property type="component" value="Unassembled WGS sequence"/>
</dbReference>
<dbReference type="InterPro" id="IPR039910">
    <property type="entry name" value="D15-like"/>
</dbReference>
<evidence type="ECO:0000256" key="2">
    <source>
        <dbReference type="ARBA" id="ARBA00022452"/>
    </source>
</evidence>
<dbReference type="EMBL" id="JBHMFC010000042">
    <property type="protein sequence ID" value="MFB9057055.1"/>
    <property type="molecule type" value="Genomic_DNA"/>
</dbReference>
<sequence>MRKTAFILAFLSVFFSTKVKGQQLQLIIEGENSIENRIIDALGYTTYHSDYEGLHSEIKTFQDQLYSIGYIENRRDSISRINDSLYQTKIQLKTQYHTISIYYPKNKIETSTLTSVSQEVHDDYFVLNLQDVEEALAFINSKLVDKGAPFSKLRLSNISIQDSGHLKAHIIITAESQKRYLDHIIIKGYERFPKSYLKHYLKIKPNKTFSLKAIQKKTEQLNSLAFAHEIKPPEVLFSKDSTTLYMYIEKSASNGFDGFLGFGTNEDSNTLEFDGYVNLSLVNNLNYGERFGLQYKSDQSQQKNFKVDLSLPYLFGSPIGVDLELNIFKKDSSYTTTHQAVNLNYQLNPKHKVAAGIFSVSSNTLLTETSTAAIADYKSVFLKLSYQYTVPQQQHLLFPVHHFVYAEAGTGERKTTTHPEKQFQWTLNTFKIFNLNAKNSVFVKLNAASMASDTYFENELLRFGGINSIRGFEENSILASLYGVLNVEYRLQLSNTIYIHSITDLASFENVLTDAKEKLYGYGLGFGILTRSGLLKFNYANGKSEHTPFKLSNSKIHISLVARF</sequence>
<proteinExistence type="predicted"/>
<evidence type="ECO:0000256" key="4">
    <source>
        <dbReference type="ARBA" id="ARBA00023136"/>
    </source>
</evidence>
<evidence type="ECO:0000259" key="5">
    <source>
        <dbReference type="Pfam" id="PF01103"/>
    </source>
</evidence>
<dbReference type="InterPro" id="IPR010827">
    <property type="entry name" value="BamA/TamA_POTRA"/>
</dbReference>
<keyword evidence="4" id="KW-0472">Membrane</keyword>
<feature type="domain" description="Bacterial surface antigen (D15)" evidence="5">
    <location>
        <begin position="288"/>
        <end position="541"/>
    </location>
</feature>
<dbReference type="PANTHER" id="PTHR12815">
    <property type="entry name" value="SORTING AND ASSEMBLY MACHINERY SAMM50 PROTEIN FAMILY MEMBER"/>
    <property type="match status" value="1"/>
</dbReference>
<dbReference type="Pfam" id="PF07244">
    <property type="entry name" value="POTRA"/>
    <property type="match status" value="1"/>
</dbReference>
<comment type="subcellular location">
    <subcellularLocation>
        <location evidence="1">Membrane</location>
    </subcellularLocation>
</comment>
<keyword evidence="2" id="KW-1134">Transmembrane beta strand</keyword>
<feature type="domain" description="POTRA" evidence="6">
    <location>
        <begin position="181"/>
        <end position="235"/>
    </location>
</feature>
<keyword evidence="8" id="KW-1185">Reference proteome</keyword>
<dbReference type="PANTHER" id="PTHR12815:SF18">
    <property type="entry name" value="SORTING AND ASSEMBLY MACHINERY COMPONENT 50 HOMOLOG"/>
    <property type="match status" value="1"/>
</dbReference>
<protein>
    <submittedName>
        <fullName evidence="7">BamA/TamA family outer membrane protein</fullName>
    </submittedName>
</protein>